<evidence type="ECO:0000313" key="1">
    <source>
        <dbReference type="EMBL" id="EEE03937.1"/>
    </source>
</evidence>
<dbReference type="Proteomes" id="UP000004535">
    <property type="component" value="Unassembled WGS sequence"/>
</dbReference>
<dbReference type="AlphaFoldDB" id="B9BZ89"/>
<dbReference type="EMBL" id="ACFC01000020">
    <property type="protein sequence ID" value="EEE03937.1"/>
    <property type="molecule type" value="Genomic_DNA"/>
</dbReference>
<proteinExistence type="predicted"/>
<organism evidence="1 2">
    <name type="scientific">Burkholderia multivorans CGD2</name>
    <dbReference type="NCBI Taxonomy" id="513052"/>
    <lineage>
        <taxon>Bacteria</taxon>
        <taxon>Pseudomonadati</taxon>
        <taxon>Pseudomonadota</taxon>
        <taxon>Betaproteobacteria</taxon>
        <taxon>Burkholderiales</taxon>
        <taxon>Burkholderiaceae</taxon>
        <taxon>Burkholderia</taxon>
        <taxon>Burkholderia cepacia complex</taxon>
    </lineage>
</organism>
<comment type="caution">
    <text evidence="1">The sequence shown here is derived from an EMBL/GenBank/DDBJ whole genome shotgun (WGS) entry which is preliminary data.</text>
</comment>
<gene>
    <name evidence="1" type="ORF">BURMUCGD2_3320</name>
</gene>
<reference evidence="1 2" key="1">
    <citation type="journal article" date="2012" name="J. Bacteriol.">
        <title>Draft Genome Sequence Determination for Cystic Fibrosis and Chronic Granulomatous Disease Burkholderia multivorans Isolates.</title>
        <authorList>
            <person name="Varga J.J."/>
            <person name="Losada L."/>
            <person name="Zelazny A.M."/>
            <person name="Brinkac L."/>
            <person name="Harkins D."/>
            <person name="Radune D."/>
            <person name="Hostetler J."/>
            <person name="Sampaio E.P."/>
            <person name="Ronning C.M."/>
            <person name="Nierman W.C."/>
            <person name="Greenberg D.E."/>
            <person name="Holland S.M."/>
            <person name="Goldberg J.B."/>
        </authorList>
    </citation>
    <scope>NUCLEOTIDE SEQUENCE [LARGE SCALE GENOMIC DNA]</scope>
    <source>
        <strain evidence="1 2">CGD2</strain>
    </source>
</reference>
<sequence>MFVQSQFILDSPCAFALGTQSENRRPIGLGNFPIRAAEWATTLRLETCFASILIAT</sequence>
<name>B9BZ89_9BURK</name>
<evidence type="ECO:0000313" key="2">
    <source>
        <dbReference type="Proteomes" id="UP000004535"/>
    </source>
</evidence>
<protein>
    <submittedName>
        <fullName evidence="1">Uncharacterized protein</fullName>
    </submittedName>
</protein>
<accession>B9BZ89</accession>